<dbReference type="EMBL" id="CAXKWB010134392">
    <property type="protein sequence ID" value="CAL4243835.1"/>
    <property type="molecule type" value="Genomic_DNA"/>
</dbReference>
<dbReference type="FunFam" id="2.40.50.100:FF:000003">
    <property type="entry name" value="Acetyl-CoA carboxylase biotin carboxyl carrier protein"/>
    <property type="match status" value="1"/>
</dbReference>
<comment type="caution">
    <text evidence="3">The sequence shown here is derived from an EMBL/GenBank/DDBJ whole genome shotgun (WGS) entry which is preliminary data.</text>
</comment>
<dbReference type="PROSITE" id="PS50968">
    <property type="entry name" value="BIOTINYL_LIPOYL"/>
    <property type="match status" value="1"/>
</dbReference>
<gene>
    <name evidence="3" type="ORF">MNOR_LOCUS40880</name>
</gene>
<organism evidence="3 4">
    <name type="scientific">Meganyctiphanes norvegica</name>
    <name type="common">Northern krill</name>
    <name type="synonym">Thysanopoda norvegica</name>
    <dbReference type="NCBI Taxonomy" id="48144"/>
    <lineage>
        <taxon>Eukaryota</taxon>
        <taxon>Metazoa</taxon>
        <taxon>Ecdysozoa</taxon>
        <taxon>Arthropoda</taxon>
        <taxon>Crustacea</taxon>
        <taxon>Multicrustacea</taxon>
        <taxon>Malacostraca</taxon>
        <taxon>Eumalacostraca</taxon>
        <taxon>Eucarida</taxon>
        <taxon>Euphausiacea</taxon>
        <taxon>Euphausiidae</taxon>
        <taxon>Meganyctiphanes</taxon>
    </lineage>
</organism>
<keyword evidence="1" id="KW-0092">Biotin</keyword>
<evidence type="ECO:0000256" key="1">
    <source>
        <dbReference type="ARBA" id="ARBA00023267"/>
    </source>
</evidence>
<accession>A0AAV2SRN0</accession>
<feature type="non-terminal residue" evidence="3">
    <location>
        <position position="1"/>
    </location>
</feature>
<dbReference type="Pfam" id="PF00364">
    <property type="entry name" value="Biotin_lipoyl"/>
    <property type="match status" value="1"/>
</dbReference>
<dbReference type="CDD" id="cd06850">
    <property type="entry name" value="biotinyl_domain"/>
    <property type="match status" value="1"/>
</dbReference>
<evidence type="ECO:0000313" key="4">
    <source>
        <dbReference type="Proteomes" id="UP001497623"/>
    </source>
</evidence>
<dbReference type="InterPro" id="IPR000089">
    <property type="entry name" value="Biotin_lipoyl"/>
</dbReference>
<sequence length="99" mass="10608">QGTAFQTKVLTEVAHKYLHLIPEKPKADVSKQVLSPMPGLVKSIACAPGDLVAEGQEVCVIEAMKMQNSLTIAATGKVKAVHVQVGMTVEDEQILVELE</sequence>
<dbReference type="Gene3D" id="2.40.50.100">
    <property type="match status" value="1"/>
</dbReference>
<dbReference type="PANTHER" id="PTHR45266:SF3">
    <property type="entry name" value="OXALOACETATE DECARBOXYLASE ALPHA CHAIN"/>
    <property type="match status" value="1"/>
</dbReference>
<dbReference type="PANTHER" id="PTHR45266">
    <property type="entry name" value="OXALOACETATE DECARBOXYLASE ALPHA CHAIN"/>
    <property type="match status" value="1"/>
</dbReference>
<evidence type="ECO:0000259" key="2">
    <source>
        <dbReference type="PROSITE" id="PS50968"/>
    </source>
</evidence>
<dbReference type="AlphaFoldDB" id="A0AAV2SRN0"/>
<dbReference type="Proteomes" id="UP001497623">
    <property type="component" value="Unassembled WGS sequence"/>
</dbReference>
<keyword evidence="4" id="KW-1185">Reference proteome</keyword>
<proteinExistence type="predicted"/>
<name>A0AAV2SRN0_MEGNR</name>
<reference evidence="3 4" key="1">
    <citation type="submission" date="2024-05" db="EMBL/GenBank/DDBJ databases">
        <authorList>
            <person name="Wallberg A."/>
        </authorList>
    </citation>
    <scope>NUCLEOTIDE SEQUENCE [LARGE SCALE GENOMIC DNA]</scope>
</reference>
<dbReference type="SUPFAM" id="SSF51230">
    <property type="entry name" value="Single hybrid motif"/>
    <property type="match status" value="1"/>
</dbReference>
<evidence type="ECO:0000313" key="3">
    <source>
        <dbReference type="EMBL" id="CAL4243835.1"/>
    </source>
</evidence>
<dbReference type="InterPro" id="IPR050709">
    <property type="entry name" value="Biotin_Carboxyl_Carrier/Decarb"/>
</dbReference>
<feature type="domain" description="Lipoyl-binding" evidence="2">
    <location>
        <begin position="24"/>
        <end position="99"/>
    </location>
</feature>
<dbReference type="InterPro" id="IPR011053">
    <property type="entry name" value="Single_hybrid_motif"/>
</dbReference>
<protein>
    <recommendedName>
        <fullName evidence="2">Lipoyl-binding domain-containing protein</fullName>
    </recommendedName>
</protein>